<evidence type="ECO:0000313" key="2">
    <source>
        <dbReference type="Proteomes" id="UP000789920"/>
    </source>
</evidence>
<reference evidence="1" key="1">
    <citation type="submission" date="2021-06" db="EMBL/GenBank/DDBJ databases">
        <authorList>
            <person name="Kallberg Y."/>
            <person name="Tangrot J."/>
            <person name="Rosling A."/>
        </authorList>
    </citation>
    <scope>NUCLEOTIDE SEQUENCE</scope>
    <source>
        <strain evidence="1">MA461A</strain>
    </source>
</reference>
<organism evidence="1 2">
    <name type="scientific">Racocetra persica</name>
    <dbReference type="NCBI Taxonomy" id="160502"/>
    <lineage>
        <taxon>Eukaryota</taxon>
        <taxon>Fungi</taxon>
        <taxon>Fungi incertae sedis</taxon>
        <taxon>Mucoromycota</taxon>
        <taxon>Glomeromycotina</taxon>
        <taxon>Glomeromycetes</taxon>
        <taxon>Diversisporales</taxon>
        <taxon>Gigasporaceae</taxon>
        <taxon>Racocetra</taxon>
    </lineage>
</organism>
<dbReference type="Proteomes" id="UP000789920">
    <property type="component" value="Unassembled WGS sequence"/>
</dbReference>
<feature type="non-terminal residue" evidence="1">
    <location>
        <position position="190"/>
    </location>
</feature>
<dbReference type="EMBL" id="CAJVQC010065758">
    <property type="protein sequence ID" value="CAG8805806.1"/>
    <property type="molecule type" value="Genomic_DNA"/>
</dbReference>
<feature type="non-terminal residue" evidence="1">
    <location>
        <position position="1"/>
    </location>
</feature>
<name>A0ACA9RS59_9GLOM</name>
<comment type="caution">
    <text evidence="1">The sequence shown here is derived from an EMBL/GenBank/DDBJ whole genome shotgun (WGS) entry which is preliminary data.</text>
</comment>
<protein>
    <submittedName>
        <fullName evidence="1">20175_t:CDS:1</fullName>
    </submittedName>
</protein>
<accession>A0ACA9RS59</accession>
<evidence type="ECO:0000313" key="1">
    <source>
        <dbReference type="EMBL" id="CAG8805806.1"/>
    </source>
</evidence>
<keyword evidence="2" id="KW-1185">Reference proteome</keyword>
<proteinExistence type="predicted"/>
<gene>
    <name evidence="1" type="ORF">RPERSI_LOCUS22019</name>
</gene>
<sequence>KDATLIVPMPHHNLDYKNLSNFTKNAPKEQQIKFWQEVANKLSESLETGTPRPRWLSTHGLGVPYLHVRIDNKPKYYSHLSFKKSHFDKNNWEHDQSKNVHSYSKKTALSSYRKDDQQNPTKIGSKAETGQKIKLCKLKRKWKFDKLSRKWNSIQSKTGRKMELHKLKRKRKLDKLTRKWKLDKLKYKKA</sequence>